<comment type="caution">
    <text evidence="2">The sequence shown here is derived from an EMBL/GenBank/DDBJ whole genome shotgun (WGS) entry which is preliminary data.</text>
</comment>
<evidence type="ECO:0000256" key="1">
    <source>
        <dbReference type="SAM" id="MobiDB-lite"/>
    </source>
</evidence>
<evidence type="ECO:0000313" key="3">
    <source>
        <dbReference type="Proteomes" id="UP001201980"/>
    </source>
</evidence>
<dbReference type="AlphaFoldDB" id="A0AAD5RYB8"/>
<feature type="region of interest" description="Disordered" evidence="1">
    <location>
        <begin position="1"/>
        <end position="153"/>
    </location>
</feature>
<dbReference type="Proteomes" id="UP001201980">
    <property type="component" value="Unassembled WGS sequence"/>
</dbReference>
<dbReference type="EMBL" id="JAKWBI020000128">
    <property type="protein sequence ID" value="KAJ2902001.1"/>
    <property type="molecule type" value="Genomic_DNA"/>
</dbReference>
<name>A0AAD5RYB8_9PEZI</name>
<keyword evidence="3" id="KW-1185">Reference proteome</keyword>
<feature type="region of interest" description="Disordered" evidence="1">
    <location>
        <begin position="551"/>
        <end position="624"/>
    </location>
</feature>
<feature type="compositionally biased region" description="Polar residues" evidence="1">
    <location>
        <begin position="23"/>
        <end position="35"/>
    </location>
</feature>
<organism evidence="2 3">
    <name type="scientific">Zalerion maritima</name>
    <dbReference type="NCBI Taxonomy" id="339359"/>
    <lineage>
        <taxon>Eukaryota</taxon>
        <taxon>Fungi</taxon>
        <taxon>Dikarya</taxon>
        <taxon>Ascomycota</taxon>
        <taxon>Pezizomycotina</taxon>
        <taxon>Sordariomycetes</taxon>
        <taxon>Lulworthiomycetidae</taxon>
        <taxon>Lulworthiales</taxon>
        <taxon>Lulworthiaceae</taxon>
        <taxon>Zalerion</taxon>
    </lineage>
</organism>
<sequence>MSRNIKIKKAATASRSAPKRRASGTSTPNLSSDSEGYSALDEVSDSDDDDDEDVTAAEEKHLINRAIQNGKSRSPRPPDASDDDDVEEDDEEGSVDNSDPTADDADAEDGGDFDPDFDDFDNTSWNGFMTDLEEQDPTALLATNPQKTPTTERRVRFAEGTRLPSSETSTDTDSDVVAQFFPDVLDDTGIPLHHVFRREDLGHNIEVSSNDSYGDFNSMSFSAAIFVDEMNLSTLPQLPDFLSATEDETSGATPQAGSIHNALPLDSPLQGDLEFDDNGSDSTDTDEEAPLVLQKIREAKALQQATQQVSNTCGNTTSAESTDTDSKAIDTPVVEHMTKRNGKPRSAKLQIDQNGDRAVMVYDPKKKRMVRLTPKTVQAMDEKEADGENAQPFYELPDLPANFNLADFDMGLLSSPPGPDVMLNGLNNGISHILSSSGAGQVGTSETFFNTMSPNLGFGDWEFSSDDLPSEYDEAEANLQVDAFFQFGDETDNDGIPTPTLASPLNVEPEDPFSNSPLNHLQNNANAVGAFRINQENQNLISSRKATEESLDFSGPFNTPIRGVKSGRLDAASTSISPVRRQKRPSVDIATTPVAGRKRGSVSENVGNAHKRQRSISEVGRMQI</sequence>
<proteinExistence type="predicted"/>
<feature type="compositionally biased region" description="Acidic residues" evidence="1">
    <location>
        <begin position="42"/>
        <end position="56"/>
    </location>
</feature>
<feature type="compositionally biased region" description="Acidic residues" evidence="1">
    <location>
        <begin position="101"/>
        <end position="121"/>
    </location>
</feature>
<gene>
    <name evidence="2" type="ORF">MKZ38_001142</name>
</gene>
<feature type="compositionally biased region" description="Acidic residues" evidence="1">
    <location>
        <begin position="273"/>
        <end position="287"/>
    </location>
</feature>
<feature type="compositionally biased region" description="Acidic residues" evidence="1">
    <location>
        <begin position="80"/>
        <end position="94"/>
    </location>
</feature>
<accession>A0AAD5RYB8</accession>
<protein>
    <submittedName>
        <fullName evidence="2">Uncharacterized protein</fullName>
    </submittedName>
</protein>
<evidence type="ECO:0000313" key="2">
    <source>
        <dbReference type="EMBL" id="KAJ2902001.1"/>
    </source>
</evidence>
<feature type="region of interest" description="Disordered" evidence="1">
    <location>
        <begin position="245"/>
        <end position="287"/>
    </location>
</feature>
<reference evidence="2" key="1">
    <citation type="submission" date="2022-07" db="EMBL/GenBank/DDBJ databases">
        <title>Draft genome sequence of Zalerion maritima ATCC 34329, a (micro)plastics degrading marine fungus.</title>
        <authorList>
            <person name="Paco A."/>
            <person name="Goncalves M.F.M."/>
            <person name="Rocha-Santos T.A.P."/>
            <person name="Alves A."/>
        </authorList>
    </citation>
    <scope>NUCLEOTIDE SEQUENCE</scope>
    <source>
        <strain evidence="2">ATCC 34329</strain>
    </source>
</reference>